<keyword evidence="11" id="KW-1185">Reference proteome</keyword>
<comment type="caution">
    <text evidence="10">The sequence shown here is derived from an EMBL/GenBank/DDBJ whole genome shotgun (WGS) entry which is preliminary data.</text>
</comment>
<evidence type="ECO:0000259" key="9">
    <source>
        <dbReference type="PROSITE" id="PS50089"/>
    </source>
</evidence>
<dbReference type="SMART" id="SM00184">
    <property type="entry name" value="RING"/>
    <property type="match status" value="1"/>
</dbReference>
<keyword evidence="1" id="KW-0808">Transferase</keyword>
<keyword evidence="5" id="KW-0862">Zinc</keyword>
<feature type="domain" description="FHA" evidence="8">
    <location>
        <begin position="299"/>
        <end position="362"/>
    </location>
</feature>
<dbReference type="InterPro" id="IPR013083">
    <property type="entry name" value="Znf_RING/FYVE/PHD"/>
</dbReference>
<dbReference type="PANTHER" id="PTHR15067:SF7">
    <property type="entry name" value="E3 UBIQUITIN-PROTEIN LIGASE DMA1-RELATED"/>
    <property type="match status" value="1"/>
</dbReference>
<evidence type="ECO:0000256" key="5">
    <source>
        <dbReference type="ARBA" id="ARBA00022833"/>
    </source>
</evidence>
<evidence type="ECO:0000256" key="1">
    <source>
        <dbReference type="ARBA" id="ARBA00022679"/>
    </source>
</evidence>
<dbReference type="SUPFAM" id="SSF49879">
    <property type="entry name" value="SMAD/FHA domain"/>
    <property type="match status" value="1"/>
</dbReference>
<feature type="region of interest" description="Disordered" evidence="7">
    <location>
        <begin position="229"/>
        <end position="280"/>
    </location>
</feature>
<dbReference type="SUPFAM" id="SSF57850">
    <property type="entry name" value="RING/U-box"/>
    <property type="match status" value="1"/>
</dbReference>
<feature type="domain" description="RING-type" evidence="9">
    <location>
        <begin position="444"/>
        <end position="489"/>
    </location>
</feature>
<feature type="compositionally biased region" description="Polar residues" evidence="7">
    <location>
        <begin position="633"/>
        <end position="646"/>
    </location>
</feature>
<feature type="region of interest" description="Disordered" evidence="7">
    <location>
        <begin position="1"/>
        <end position="54"/>
    </location>
</feature>
<evidence type="ECO:0000256" key="2">
    <source>
        <dbReference type="ARBA" id="ARBA00022723"/>
    </source>
</evidence>
<gene>
    <name evidence="10" type="ORF">EAE98_006032</name>
</gene>
<evidence type="ECO:0000256" key="4">
    <source>
        <dbReference type="ARBA" id="ARBA00022786"/>
    </source>
</evidence>
<evidence type="ECO:0000313" key="10">
    <source>
        <dbReference type="EMBL" id="KAF7927650.1"/>
    </source>
</evidence>
<dbReference type="Gene3D" id="3.30.40.10">
    <property type="entry name" value="Zinc/RING finger domain, C3HC4 (zinc finger)"/>
    <property type="match status" value="1"/>
</dbReference>
<dbReference type="InterPro" id="IPR008984">
    <property type="entry name" value="SMAD_FHA_dom_sf"/>
</dbReference>
<evidence type="ECO:0000313" key="11">
    <source>
        <dbReference type="Proteomes" id="UP000783213"/>
    </source>
</evidence>
<evidence type="ECO:0000259" key="8">
    <source>
        <dbReference type="PROSITE" id="PS50006"/>
    </source>
</evidence>
<dbReference type="RefSeq" id="XP_038810049.1">
    <property type="nucleotide sequence ID" value="XM_038953654.1"/>
</dbReference>
<evidence type="ECO:0000256" key="3">
    <source>
        <dbReference type="ARBA" id="ARBA00022771"/>
    </source>
</evidence>
<sequence length="710" mass="75366">MYSSLPSSPWNPTTSISSPIVRERSAPQTVSPISPQPTTTPTSPTTSSSTRGRLRGLSYLRSYTQNHLLSREHHNQTSSNTNTNSNSNTISNTHSNSNHQNSRPTLSHTSSYPSPSSPTSASAPSHASSAASPATPATSATPATPTTEILPRQISPTARRSTNPPELTSAGSNNQENLGSTSGWLPTVGGHSGVSRIATQPQPTATASSSAVLSANDSSAITSGLEASMARTRSAGTGGAADMPLLNDLGENTSQSTRETMSHQLPSIRFSPHQDPRAHRPSLVFGTMSRTLPTGKEIIKVGRYSERDNQPPHATNVPSFAPVGFKSKVVSRRHCEFWCTGGRWFIKDVKSSSGTFLNHIRLSSPGTESKPFPVNDGDIVQLGIDFKGGEEMIFRCVKIRVELNKGWQTGPSSFNVQSHKRLRELNNNLKKQASGGSSSSSQDCSICLGPIAPCQSLFVAPCSHTWHYKCIRVVINGPAWPHFICPNCRTVADLEAELDEPDGDWEELATSDAEAEVEAISESATNTNNPVGTEPTAQETVIPRTSDPIAAPILPEPETFEPLNMNHIEDDLDTSDDSSTGAHAHETRLEDIAFLNVSDSQASSASATPVPQTNLSSTVSPVDIIARKPVPSAASTSRSERGSPSPNGMHPTLADPLTGEGPMTPRNDVGPFIFDGGAGRTNTIGLATGSSNLDYNETPTTAHSTPHSAL</sequence>
<dbReference type="Gene3D" id="2.60.200.20">
    <property type="match status" value="1"/>
</dbReference>
<feature type="compositionally biased region" description="Low complexity" evidence="7">
    <location>
        <begin position="27"/>
        <end position="54"/>
    </location>
</feature>
<feature type="compositionally biased region" description="Polar residues" evidence="7">
    <location>
        <begin position="154"/>
        <end position="184"/>
    </location>
</feature>
<keyword evidence="2" id="KW-0479">Metal-binding</keyword>
<evidence type="ECO:0000256" key="6">
    <source>
        <dbReference type="PROSITE-ProRule" id="PRU00175"/>
    </source>
</evidence>
<dbReference type="Proteomes" id="UP000783213">
    <property type="component" value="Unassembled WGS sequence"/>
</dbReference>
<feature type="region of interest" description="Disordered" evidence="7">
    <location>
        <begin position="603"/>
        <end position="675"/>
    </location>
</feature>
<dbReference type="GeneID" id="62232806"/>
<dbReference type="PANTHER" id="PTHR15067">
    <property type="entry name" value="E3 UBIQUITIN-PROTEIN LIGASE RNF8"/>
    <property type="match status" value="1"/>
</dbReference>
<keyword evidence="4" id="KW-0833">Ubl conjugation pathway</keyword>
<organism evidence="10 11">
    <name type="scientific">Botrytis deweyae</name>
    <dbReference type="NCBI Taxonomy" id="2478750"/>
    <lineage>
        <taxon>Eukaryota</taxon>
        <taxon>Fungi</taxon>
        <taxon>Dikarya</taxon>
        <taxon>Ascomycota</taxon>
        <taxon>Pezizomycotina</taxon>
        <taxon>Leotiomycetes</taxon>
        <taxon>Helotiales</taxon>
        <taxon>Sclerotiniaceae</taxon>
        <taxon>Botrytis</taxon>
    </lineage>
</organism>
<protein>
    <recommendedName>
        <fullName evidence="12">RING-type E3 ubiquitin transferase</fullName>
    </recommendedName>
</protein>
<feature type="compositionally biased region" description="Polar residues" evidence="7">
    <location>
        <begin position="603"/>
        <end position="620"/>
    </location>
</feature>
<dbReference type="Pfam" id="PF00498">
    <property type="entry name" value="FHA"/>
    <property type="match status" value="1"/>
</dbReference>
<dbReference type="InterPro" id="IPR000253">
    <property type="entry name" value="FHA_dom"/>
</dbReference>
<dbReference type="Pfam" id="PF17123">
    <property type="entry name" value="zf-RING_11"/>
    <property type="match status" value="1"/>
</dbReference>
<feature type="region of interest" description="Disordered" evidence="7">
    <location>
        <begin position="71"/>
        <end position="211"/>
    </location>
</feature>
<feature type="compositionally biased region" description="Polar residues" evidence="7">
    <location>
        <begin position="1"/>
        <end position="18"/>
    </location>
</feature>
<dbReference type="EMBL" id="RCSX01000012">
    <property type="protein sequence ID" value="KAF7927650.1"/>
    <property type="molecule type" value="Genomic_DNA"/>
</dbReference>
<proteinExistence type="predicted"/>
<accession>A0ABQ7ILH0</accession>
<name>A0ABQ7ILH0_9HELO</name>
<dbReference type="PROSITE" id="PS50006">
    <property type="entry name" value="FHA_DOMAIN"/>
    <property type="match status" value="1"/>
</dbReference>
<keyword evidence="3 6" id="KW-0863">Zinc-finger</keyword>
<reference evidence="10 11" key="1">
    <citation type="journal article" date="2020" name="Genome Biol. Evol.">
        <title>Comparative genomics of Sclerotiniaceae.</title>
        <authorList>
            <person name="Valero Jimenez C.A."/>
            <person name="Steentjes M."/>
            <person name="Scholten O.E."/>
            <person name="Van Kan J.A.L."/>
        </authorList>
    </citation>
    <scope>NUCLEOTIDE SEQUENCE [LARGE SCALE GENOMIC DNA]</scope>
    <source>
        <strain evidence="10 11">B1</strain>
    </source>
</reference>
<feature type="region of interest" description="Disordered" evidence="7">
    <location>
        <begin position="689"/>
        <end position="710"/>
    </location>
</feature>
<dbReference type="SMART" id="SM00240">
    <property type="entry name" value="FHA"/>
    <property type="match status" value="1"/>
</dbReference>
<feature type="compositionally biased region" description="Low complexity" evidence="7">
    <location>
        <begin position="76"/>
        <end position="147"/>
    </location>
</feature>
<dbReference type="PROSITE" id="PS50089">
    <property type="entry name" value="ZF_RING_2"/>
    <property type="match status" value="1"/>
</dbReference>
<dbReference type="InterPro" id="IPR001841">
    <property type="entry name" value="Znf_RING"/>
</dbReference>
<evidence type="ECO:0008006" key="12">
    <source>
        <dbReference type="Google" id="ProtNLM"/>
    </source>
</evidence>
<feature type="compositionally biased region" description="Polar residues" evidence="7">
    <location>
        <begin position="250"/>
        <end position="265"/>
    </location>
</feature>
<evidence type="ECO:0000256" key="7">
    <source>
        <dbReference type="SAM" id="MobiDB-lite"/>
    </source>
</evidence>